<proteinExistence type="predicted"/>
<dbReference type="PANTHER" id="PTHR42924">
    <property type="entry name" value="EXONUCLEASE"/>
    <property type="match status" value="1"/>
</dbReference>
<reference evidence="3" key="1">
    <citation type="submission" date="2022-11" db="EMBL/GenBank/DDBJ databases">
        <title>Minimal conservation of predation-associated metabolite biosynthetic gene clusters underscores biosynthetic potential of Myxococcota including descriptions for ten novel species: Archangium lansinium sp. nov., Myxococcus landrumus sp. nov., Nannocystis bai.</title>
        <authorList>
            <person name="Ahearne A."/>
            <person name="Stevens C."/>
            <person name="Phillips K."/>
        </authorList>
    </citation>
    <scope>NUCLEOTIDE SEQUENCE</scope>
    <source>
        <strain evidence="3">Na p29</strain>
    </source>
</reference>
<protein>
    <submittedName>
        <fullName evidence="3">PHP domain-containing protein</fullName>
    </submittedName>
</protein>
<dbReference type="Gene3D" id="3.20.20.140">
    <property type="entry name" value="Metal-dependent hydrolases"/>
    <property type="match status" value="1"/>
</dbReference>
<sequence>MRVDLHCHSTCSDGSLSPTEVATRAQAEGVQLFCLTDHDSVAGYEATAAALPNTRVLRGVELSCRHAGKTVHLLIYGVREGAGLTALQGRLEHVLEDRRTRLKAIIARLRRLGVKLDGEKILIATHGHTPGRPDVARALVEAGVVRSQREAFERYLRDGGPADVALERVSLDDGLRLGRNSGAKMSLAHPHAALAAAGRRDVRAVPVGRARGHRGLLRPLRGAGARAVAERGQAARAGGHRRLGLPRGGGAGDPESRHRAAGAPRGAPAGLAGGVSRGCGRRGSSWLWDMCEGPGPKRQGRRGRSR</sequence>
<evidence type="ECO:0000259" key="2">
    <source>
        <dbReference type="SMART" id="SM00481"/>
    </source>
</evidence>
<dbReference type="EMBL" id="JAPNKE010000002">
    <property type="protein sequence ID" value="MCY1004997.1"/>
    <property type="molecule type" value="Genomic_DNA"/>
</dbReference>
<dbReference type="AlphaFoldDB" id="A0A9X3EJ57"/>
<organism evidence="3 4">
    <name type="scientific">Nannocystis pusilla</name>
    <dbReference type="NCBI Taxonomy" id="889268"/>
    <lineage>
        <taxon>Bacteria</taxon>
        <taxon>Pseudomonadati</taxon>
        <taxon>Myxococcota</taxon>
        <taxon>Polyangia</taxon>
        <taxon>Nannocystales</taxon>
        <taxon>Nannocystaceae</taxon>
        <taxon>Nannocystis</taxon>
    </lineage>
</organism>
<dbReference type="InterPro" id="IPR016195">
    <property type="entry name" value="Pol/histidinol_Pase-like"/>
</dbReference>
<evidence type="ECO:0000256" key="1">
    <source>
        <dbReference type="SAM" id="MobiDB-lite"/>
    </source>
</evidence>
<dbReference type="SMART" id="SM00481">
    <property type="entry name" value="POLIIIAc"/>
    <property type="match status" value="1"/>
</dbReference>
<dbReference type="InterPro" id="IPR052018">
    <property type="entry name" value="PHP_domain"/>
</dbReference>
<dbReference type="GO" id="GO:0004534">
    <property type="term" value="F:5'-3' RNA exonuclease activity"/>
    <property type="evidence" value="ECO:0007669"/>
    <property type="project" value="TreeGrafter"/>
</dbReference>
<name>A0A9X3EJ57_9BACT</name>
<dbReference type="PANTHER" id="PTHR42924:SF3">
    <property type="entry name" value="POLYMERASE_HISTIDINOL PHOSPHATASE N-TERMINAL DOMAIN-CONTAINING PROTEIN"/>
    <property type="match status" value="1"/>
</dbReference>
<dbReference type="Proteomes" id="UP001150924">
    <property type="component" value="Unassembled WGS sequence"/>
</dbReference>
<feature type="compositionally biased region" description="Low complexity" evidence="1">
    <location>
        <begin position="261"/>
        <end position="270"/>
    </location>
</feature>
<keyword evidence="4" id="KW-1185">Reference proteome</keyword>
<evidence type="ECO:0000313" key="3">
    <source>
        <dbReference type="EMBL" id="MCY1004997.1"/>
    </source>
</evidence>
<comment type="caution">
    <text evidence="3">The sequence shown here is derived from an EMBL/GenBank/DDBJ whole genome shotgun (WGS) entry which is preliminary data.</text>
</comment>
<feature type="region of interest" description="Disordered" evidence="1">
    <location>
        <begin position="231"/>
        <end position="277"/>
    </location>
</feature>
<accession>A0A9X3EJ57</accession>
<dbReference type="RefSeq" id="WP_267766613.1">
    <property type="nucleotide sequence ID" value="NZ_JAPNKE010000002.1"/>
</dbReference>
<dbReference type="SUPFAM" id="SSF89550">
    <property type="entry name" value="PHP domain-like"/>
    <property type="match status" value="1"/>
</dbReference>
<evidence type="ECO:0000313" key="4">
    <source>
        <dbReference type="Proteomes" id="UP001150924"/>
    </source>
</evidence>
<dbReference type="InterPro" id="IPR003141">
    <property type="entry name" value="Pol/His_phosphatase_N"/>
</dbReference>
<dbReference type="Gene3D" id="1.10.150.650">
    <property type="match status" value="1"/>
</dbReference>
<dbReference type="Pfam" id="PF02811">
    <property type="entry name" value="PHP"/>
    <property type="match status" value="1"/>
</dbReference>
<dbReference type="InterPro" id="IPR004013">
    <property type="entry name" value="PHP_dom"/>
</dbReference>
<feature type="domain" description="Polymerase/histidinol phosphatase N-terminal" evidence="2">
    <location>
        <begin position="3"/>
        <end position="66"/>
    </location>
</feature>
<dbReference type="GO" id="GO:0035312">
    <property type="term" value="F:5'-3' DNA exonuclease activity"/>
    <property type="evidence" value="ECO:0007669"/>
    <property type="project" value="TreeGrafter"/>
</dbReference>
<gene>
    <name evidence="3" type="ORF">OV079_05300</name>
</gene>